<dbReference type="InterPro" id="IPR004045">
    <property type="entry name" value="Glutathione_S-Trfase_N"/>
</dbReference>
<dbReference type="SUPFAM" id="SSF52833">
    <property type="entry name" value="Thioredoxin-like"/>
    <property type="match status" value="1"/>
</dbReference>
<dbReference type="PROSITE" id="PS50404">
    <property type="entry name" value="GST_NTER"/>
    <property type="match status" value="1"/>
</dbReference>
<accession>A0A2A9P6V7</accession>
<comment type="caution">
    <text evidence="3">The sequence shown here is derived from an EMBL/GenBank/DDBJ whole genome shotgun (WGS) entry which is preliminary data.</text>
</comment>
<evidence type="ECO:0000313" key="3">
    <source>
        <dbReference type="EMBL" id="PFH56602.1"/>
    </source>
</evidence>
<evidence type="ECO:0000313" key="4">
    <source>
        <dbReference type="Proteomes" id="UP000037136"/>
    </source>
</evidence>
<sequence>MGGETGNTAAPPEIKLYWLDRSRSQRIVWLLEELQTPYEIIISHRDKQLKAPPSHARIHSLGKFPVVRITPPDGGEPVTLAESGFITQYLCEHLPTGARLVPTRWRPGREGTVGGETKEWLRYEYLMHYVEGSLMPMLVLFLVLEGFRSKKLPIVIRSVTSRAAGTVMKRWIKPDATKHLTMLEGILAENEEHGWVFLCGPTVSAADILISFPLISAKAHWNNMGGWRGGSWVNEFPRVAAYTELLEKEDGYQRSVDKIKSMDGGFSASL</sequence>
<protein>
    <recommendedName>
        <fullName evidence="2">GST N-terminal domain-containing protein</fullName>
    </recommendedName>
</protein>
<dbReference type="SFLD" id="SFLDG00358">
    <property type="entry name" value="Main_(cytGST)"/>
    <property type="match status" value="1"/>
</dbReference>
<dbReference type="SFLD" id="SFLDS00019">
    <property type="entry name" value="Glutathione_Transferase_(cytos"/>
    <property type="match status" value="1"/>
</dbReference>
<dbReference type="Gene3D" id="1.20.1050.10">
    <property type="match status" value="1"/>
</dbReference>
<dbReference type="PANTHER" id="PTHR44051">
    <property type="entry name" value="GLUTATHIONE S-TRANSFERASE-RELATED"/>
    <property type="match status" value="1"/>
</dbReference>
<comment type="similarity">
    <text evidence="1">Belongs to the GST superfamily.</text>
</comment>
<dbReference type="STRING" id="268505.A0A2A9P6V7"/>
<proteinExistence type="inferred from homology"/>
<dbReference type="InterPro" id="IPR036282">
    <property type="entry name" value="Glutathione-S-Trfase_C_sf"/>
</dbReference>
<evidence type="ECO:0000259" key="2">
    <source>
        <dbReference type="PROSITE" id="PS50404"/>
    </source>
</evidence>
<reference evidence="3 4" key="1">
    <citation type="journal article" date="2015" name="BMC Genomics">
        <title>Gene expression during zombie ant biting behavior reflects the complexity underlying fungal parasitic behavioral manipulation.</title>
        <authorList>
            <person name="de Bekker C."/>
            <person name="Ohm R.A."/>
            <person name="Loreto R.G."/>
            <person name="Sebastian A."/>
            <person name="Albert I."/>
            <person name="Merrow M."/>
            <person name="Brachmann A."/>
            <person name="Hughes D.P."/>
        </authorList>
    </citation>
    <scope>NUCLEOTIDE SEQUENCE [LARGE SCALE GENOMIC DNA]</scope>
    <source>
        <strain evidence="3 4">SC16a</strain>
    </source>
</reference>
<reference evidence="3 4" key="2">
    <citation type="journal article" date="2017" name="Sci. Rep.">
        <title>Ant-infecting Ophiocordyceps genomes reveal a high diversity of potential behavioral manipulation genes and a possible major role for enterotoxins.</title>
        <authorList>
            <person name="de Bekker C."/>
            <person name="Ohm R.A."/>
            <person name="Evans H.C."/>
            <person name="Brachmann A."/>
            <person name="Hughes D.P."/>
        </authorList>
    </citation>
    <scope>NUCLEOTIDE SEQUENCE [LARGE SCALE GENOMIC DNA]</scope>
    <source>
        <strain evidence="3 4">SC16a</strain>
    </source>
</reference>
<name>A0A2A9P6V7_OPHUN</name>
<dbReference type="Pfam" id="PF02798">
    <property type="entry name" value="GST_N"/>
    <property type="match status" value="1"/>
</dbReference>
<dbReference type="CDD" id="cd03046">
    <property type="entry name" value="GST_N_GTT1_like"/>
    <property type="match status" value="1"/>
</dbReference>
<gene>
    <name evidence="3" type="ORF">XA68_16262</name>
</gene>
<dbReference type="SUPFAM" id="SSF47616">
    <property type="entry name" value="GST C-terminal domain-like"/>
    <property type="match status" value="1"/>
</dbReference>
<dbReference type="Gene3D" id="3.40.30.10">
    <property type="entry name" value="Glutaredoxin"/>
    <property type="match status" value="1"/>
</dbReference>
<dbReference type="AlphaFoldDB" id="A0A2A9P6V7"/>
<dbReference type="OrthoDB" id="2098326at2759"/>
<keyword evidence="4" id="KW-1185">Reference proteome</keyword>
<dbReference type="EMBL" id="LAZP02000544">
    <property type="protein sequence ID" value="PFH56602.1"/>
    <property type="molecule type" value="Genomic_DNA"/>
</dbReference>
<dbReference type="Proteomes" id="UP000037136">
    <property type="component" value="Unassembled WGS sequence"/>
</dbReference>
<organism evidence="3 4">
    <name type="scientific">Ophiocordyceps unilateralis</name>
    <name type="common">Zombie-ant fungus</name>
    <name type="synonym">Torrubia unilateralis</name>
    <dbReference type="NCBI Taxonomy" id="268505"/>
    <lineage>
        <taxon>Eukaryota</taxon>
        <taxon>Fungi</taxon>
        <taxon>Dikarya</taxon>
        <taxon>Ascomycota</taxon>
        <taxon>Pezizomycotina</taxon>
        <taxon>Sordariomycetes</taxon>
        <taxon>Hypocreomycetidae</taxon>
        <taxon>Hypocreales</taxon>
        <taxon>Ophiocordycipitaceae</taxon>
        <taxon>Ophiocordyceps</taxon>
    </lineage>
</organism>
<dbReference type="InterPro" id="IPR040079">
    <property type="entry name" value="Glutathione_S-Trfase"/>
</dbReference>
<dbReference type="PANTHER" id="PTHR44051:SF9">
    <property type="entry name" value="GLUTATHIONE S-TRANSFERASE 1"/>
    <property type="match status" value="1"/>
</dbReference>
<dbReference type="InterPro" id="IPR036249">
    <property type="entry name" value="Thioredoxin-like_sf"/>
</dbReference>
<feature type="domain" description="GST N-terminal" evidence="2">
    <location>
        <begin position="11"/>
        <end position="98"/>
    </location>
</feature>
<evidence type="ECO:0000256" key="1">
    <source>
        <dbReference type="ARBA" id="ARBA00007409"/>
    </source>
</evidence>